<dbReference type="Pfam" id="PF00689">
    <property type="entry name" value="Cation_ATPase_C"/>
    <property type="match status" value="1"/>
</dbReference>
<keyword evidence="7" id="KW-0997">Cell inner membrane</keyword>
<evidence type="ECO:0000256" key="12">
    <source>
        <dbReference type="ARBA" id="ARBA00022842"/>
    </source>
</evidence>
<feature type="transmembrane region" description="Helical" evidence="18">
    <location>
        <begin position="833"/>
        <end position="856"/>
    </location>
</feature>
<dbReference type="EC" id="7.2.2.14" evidence="4"/>
<geneLocation type="plasmid" evidence="20 21">
    <name>pSS37A-Re-2</name>
</geneLocation>
<keyword evidence="6" id="KW-1003">Cell membrane</keyword>
<protein>
    <recommendedName>
        <fullName evidence="5">Magnesium-transporting ATPase, P-type 1</fullName>
        <ecNumber evidence="4">7.2.2.14</ecNumber>
    </recommendedName>
    <alternativeName>
        <fullName evidence="16">Mg(2+) transport ATPase, P-type 1</fullName>
    </alternativeName>
</protein>
<comment type="catalytic activity">
    <reaction evidence="17">
        <text>Mg(2+)(out) + ATP + H2O = Mg(2+)(in) + ADP + phosphate + H(+)</text>
        <dbReference type="Rhea" id="RHEA:10260"/>
        <dbReference type="ChEBI" id="CHEBI:15377"/>
        <dbReference type="ChEBI" id="CHEBI:15378"/>
        <dbReference type="ChEBI" id="CHEBI:18420"/>
        <dbReference type="ChEBI" id="CHEBI:30616"/>
        <dbReference type="ChEBI" id="CHEBI:43474"/>
        <dbReference type="ChEBI" id="CHEBI:456216"/>
        <dbReference type="EC" id="7.2.2.14"/>
    </reaction>
</comment>
<keyword evidence="21" id="KW-1185">Reference proteome</keyword>
<evidence type="ECO:0000259" key="19">
    <source>
        <dbReference type="SMART" id="SM00831"/>
    </source>
</evidence>
<keyword evidence="9 18" id="KW-0812">Transmembrane</keyword>
<keyword evidence="12" id="KW-0460">Magnesium</keyword>
<evidence type="ECO:0000256" key="7">
    <source>
        <dbReference type="ARBA" id="ARBA00022519"/>
    </source>
</evidence>
<dbReference type="InterPro" id="IPR006068">
    <property type="entry name" value="ATPase_P-typ_cation-transptr_C"/>
</dbReference>
<dbReference type="InterPro" id="IPR044492">
    <property type="entry name" value="P_typ_ATPase_HD_dom"/>
</dbReference>
<keyword evidence="13" id="KW-1278">Translocase</keyword>
<dbReference type="SFLD" id="SFLDS00003">
    <property type="entry name" value="Haloacid_Dehalogenase"/>
    <property type="match status" value="1"/>
</dbReference>
<dbReference type="SFLD" id="SFLDF00027">
    <property type="entry name" value="p-type_atpase"/>
    <property type="match status" value="1"/>
</dbReference>
<dbReference type="PRINTS" id="PR01836">
    <property type="entry name" value="MGATPASE"/>
</dbReference>
<evidence type="ECO:0000256" key="3">
    <source>
        <dbReference type="ARBA" id="ARBA00008746"/>
    </source>
</evidence>
<dbReference type="InterPro" id="IPR004014">
    <property type="entry name" value="ATPase_P-typ_cation-transptr_N"/>
</dbReference>
<dbReference type="InterPro" id="IPR008250">
    <property type="entry name" value="ATPase_P-typ_transduc_dom_A_sf"/>
</dbReference>
<dbReference type="PROSITE" id="PS00154">
    <property type="entry name" value="ATPASE_E1_E2"/>
    <property type="match status" value="1"/>
</dbReference>
<feature type="domain" description="Cation-transporting P-type ATPase N-terminal" evidence="19">
    <location>
        <begin position="59"/>
        <end position="132"/>
    </location>
</feature>
<evidence type="ECO:0000256" key="17">
    <source>
        <dbReference type="ARBA" id="ARBA00047295"/>
    </source>
</evidence>
<evidence type="ECO:0000313" key="21">
    <source>
        <dbReference type="Proteomes" id="UP001317629"/>
    </source>
</evidence>
<dbReference type="SUPFAM" id="SSF56784">
    <property type="entry name" value="HAD-like"/>
    <property type="match status" value="1"/>
</dbReference>
<dbReference type="InterPro" id="IPR023299">
    <property type="entry name" value="ATPase_P-typ_cyto_dom_N"/>
</dbReference>
<dbReference type="InterPro" id="IPR006415">
    <property type="entry name" value="P-type_ATPase_IIIB"/>
</dbReference>
<dbReference type="InterPro" id="IPR023298">
    <property type="entry name" value="ATPase_P-typ_TM_dom_sf"/>
</dbReference>
<dbReference type="SUPFAM" id="SSF81653">
    <property type="entry name" value="Calcium ATPase, transduction domain A"/>
    <property type="match status" value="1"/>
</dbReference>
<keyword evidence="14 18" id="KW-1133">Transmembrane helix</keyword>
<dbReference type="Pfam" id="PF13246">
    <property type="entry name" value="Cation_ATPase"/>
    <property type="match status" value="1"/>
</dbReference>
<organism evidence="20 21">
    <name type="scientific">Methylocystis iwaonis</name>
    <dbReference type="NCBI Taxonomy" id="2885079"/>
    <lineage>
        <taxon>Bacteria</taxon>
        <taxon>Pseudomonadati</taxon>
        <taxon>Pseudomonadota</taxon>
        <taxon>Alphaproteobacteria</taxon>
        <taxon>Hyphomicrobiales</taxon>
        <taxon>Methylocystaceae</taxon>
        <taxon>Methylocystis</taxon>
    </lineage>
</organism>
<keyword evidence="15 18" id="KW-0472">Membrane</keyword>
<dbReference type="Gene3D" id="2.70.150.10">
    <property type="entry name" value="Calcium-transporting ATPase, cytoplasmic transduction domain A"/>
    <property type="match status" value="1"/>
</dbReference>
<reference evidence="20 21" key="1">
    <citation type="journal article" date="2023" name="Int. J. Syst. Evol. Microbiol.">
        <title>Methylocystis iwaonis sp. nov., a type II methane-oxidizing bacterium from surface soil of a rice paddy field in Japan, and emended description of the genus Methylocystis (ex Whittenbury et al. 1970) Bowman et al. 1993.</title>
        <authorList>
            <person name="Kaise H."/>
            <person name="Sawadogo J.B."/>
            <person name="Alam M.S."/>
            <person name="Ueno C."/>
            <person name="Dianou D."/>
            <person name="Shinjo R."/>
            <person name="Asakawa S."/>
        </authorList>
    </citation>
    <scope>NUCLEOTIDE SEQUENCE [LARGE SCALE GENOMIC DNA]</scope>
    <source>
        <strain evidence="20 21">SS37A-Re</strain>
    </source>
</reference>
<comment type="similarity">
    <text evidence="3">Belongs to the cation transport ATPase (P-type) (TC 3.A.3) family. Type IIIB subfamily.</text>
</comment>
<evidence type="ECO:0000256" key="16">
    <source>
        <dbReference type="ARBA" id="ARBA00029806"/>
    </source>
</evidence>
<dbReference type="EMBL" id="AP027144">
    <property type="protein sequence ID" value="BDV36465.1"/>
    <property type="molecule type" value="Genomic_DNA"/>
</dbReference>
<dbReference type="Pfam" id="PF00122">
    <property type="entry name" value="E1-E2_ATPase"/>
    <property type="match status" value="1"/>
</dbReference>
<dbReference type="InterPro" id="IPR001757">
    <property type="entry name" value="P_typ_ATPase"/>
</dbReference>
<gene>
    <name evidence="20" type="primary">mgt_2</name>
    <name evidence="20" type="ORF">SS37A_39950</name>
</gene>
<evidence type="ECO:0000313" key="20">
    <source>
        <dbReference type="EMBL" id="BDV36465.1"/>
    </source>
</evidence>
<dbReference type="SFLD" id="SFLDG00002">
    <property type="entry name" value="C1.7:_P-type_atpase_like"/>
    <property type="match status" value="1"/>
</dbReference>
<feature type="transmembrane region" description="Helical" evidence="18">
    <location>
        <begin position="20"/>
        <end position="38"/>
    </location>
</feature>
<evidence type="ECO:0000256" key="6">
    <source>
        <dbReference type="ARBA" id="ARBA00022475"/>
    </source>
</evidence>
<dbReference type="InterPro" id="IPR018303">
    <property type="entry name" value="ATPase_P-typ_P_site"/>
</dbReference>
<dbReference type="Gene3D" id="1.20.1110.10">
    <property type="entry name" value="Calcium-transporting ATPase, transmembrane domain"/>
    <property type="match status" value="1"/>
</dbReference>
<comment type="function">
    <text evidence="1">Mediates magnesium influx to the cytosol.</text>
</comment>
<accession>A0ABN6VL86</accession>
<feature type="transmembrane region" description="Helical" evidence="18">
    <location>
        <begin position="325"/>
        <end position="350"/>
    </location>
</feature>
<evidence type="ECO:0000256" key="5">
    <source>
        <dbReference type="ARBA" id="ARBA00013555"/>
    </source>
</evidence>
<dbReference type="Gene3D" id="3.40.50.1000">
    <property type="entry name" value="HAD superfamily/HAD-like"/>
    <property type="match status" value="1"/>
</dbReference>
<sequence>MTLTSFAVVPIHAGLIVPRFLYYFVGVYFVAFVALWVTHRLLLWKKSSATSKVQPEEAAWWLKPLANHEAELATDAAGLTSAEARSRLAEFGSNLFRDRQQQSLLLQFLSRFKNPLVVLLLVASAISALTGEVANFLIISAMVLFSVTLDFVQEHRAGKAAESLRQSVSLRATVIRDGKPLDTLVTDVVPGDLAVLSAGDMIPADGLVLEARDLYVKQALLTGEPYPVEKRSGILSGDAVDLQDAANAVFMGTSVISGSGRMRVVKTGANTAIGAIADSISRRPPPTAFEIGTHRFGLLIMRLTILLVLFVLLVNALLHKPWLESFLFAVALAVGLTPELLPMVVSVTLSRGALHMARKRVIVKRLASIQNLGSMDVLCTDKTGTLTEAKIKLEQHVDGEGKSSDRVLELAYLNSFFETGLKSPLDDAILDHHDIDVSAWKKIDEVPFDFERRRISVLVEKGDDRLLVVKGASEEIVALCNRYEEQGNKTQPPLDATGIGRIQGLRIALEKEGFRLLGIAWRQVPKDHPHAVVGDEAELVFAGFAGFLDPPKESAGAALSALAQSGVTVKIVTGDSELVTQHVCTTLNIPVTGVLTGKEIGEMDDSALRVRVGQANLFCRVNPSQKDRVILALKARGHVVGYLGDGINDAPSLHSADVGLSVDSAVDVAKEAADMILLDQDLHVVHDGVLEGRRTFANIMKYIMMGTSSNFGNMFSMAGAALFLPFLPMLPTQILLNNILYDISEVPIPLDEVDTEDVRSPQVLDMSFIRNFMLVIGPISSVFDFLTFYVMLVVMKANEALFQTGWFVESLSTQVLVIFIIRTRGNPFKSRAHPVLVATSLTIATMGAILPFTPLGPYFGFEPLPGRFYFILSAMVIVYLVIVEFAKKSFYRWLGGTGGSKRDEFLRNLALASGGLSREKLQEKS</sequence>
<evidence type="ECO:0000256" key="4">
    <source>
        <dbReference type="ARBA" id="ARBA00012786"/>
    </source>
</evidence>
<evidence type="ECO:0000256" key="2">
    <source>
        <dbReference type="ARBA" id="ARBA00004429"/>
    </source>
</evidence>
<dbReference type="Gene3D" id="3.40.1110.10">
    <property type="entry name" value="Calcium-transporting ATPase, cytoplasmic domain N"/>
    <property type="match status" value="1"/>
</dbReference>
<evidence type="ECO:0000256" key="14">
    <source>
        <dbReference type="ARBA" id="ARBA00022989"/>
    </source>
</evidence>
<dbReference type="InterPro" id="IPR036412">
    <property type="entry name" value="HAD-like_sf"/>
</dbReference>
<evidence type="ECO:0000256" key="8">
    <source>
        <dbReference type="ARBA" id="ARBA00022553"/>
    </source>
</evidence>
<dbReference type="InterPro" id="IPR059000">
    <property type="entry name" value="ATPase_P-type_domA"/>
</dbReference>
<keyword evidence="10" id="KW-0547">Nucleotide-binding</keyword>
<keyword evidence="8" id="KW-0597">Phosphoprotein</keyword>
<dbReference type="SMART" id="SM00831">
    <property type="entry name" value="Cation_ATPase_N"/>
    <property type="match status" value="1"/>
</dbReference>
<proteinExistence type="inferred from homology"/>
<feature type="transmembrane region" description="Helical" evidence="18">
    <location>
        <begin position="868"/>
        <end position="886"/>
    </location>
</feature>
<feature type="transmembrane region" description="Helical" evidence="18">
    <location>
        <begin position="299"/>
        <end position="319"/>
    </location>
</feature>
<dbReference type="Pfam" id="PF00690">
    <property type="entry name" value="Cation_ATPase_N"/>
    <property type="match status" value="1"/>
</dbReference>
<dbReference type="InterPro" id="IPR023214">
    <property type="entry name" value="HAD_sf"/>
</dbReference>
<feature type="transmembrane region" description="Helical" evidence="18">
    <location>
        <begin position="800"/>
        <end position="821"/>
    </location>
</feature>
<dbReference type="NCBIfam" id="TIGR01494">
    <property type="entry name" value="ATPase_P-type"/>
    <property type="match status" value="2"/>
</dbReference>
<comment type="subcellular location">
    <subcellularLocation>
        <location evidence="2">Cell inner membrane</location>
        <topology evidence="2">Multi-pass membrane protein</topology>
    </subcellularLocation>
</comment>
<dbReference type="RefSeq" id="WP_281932575.1">
    <property type="nucleotide sequence ID" value="NZ_AP027144.1"/>
</dbReference>
<evidence type="ECO:0000256" key="1">
    <source>
        <dbReference type="ARBA" id="ARBA00003954"/>
    </source>
</evidence>
<dbReference type="Proteomes" id="UP001317629">
    <property type="component" value="Plasmid pSS37A-Re-2"/>
</dbReference>
<evidence type="ECO:0000256" key="9">
    <source>
        <dbReference type="ARBA" id="ARBA00022692"/>
    </source>
</evidence>
<evidence type="ECO:0000256" key="11">
    <source>
        <dbReference type="ARBA" id="ARBA00022840"/>
    </source>
</evidence>
<evidence type="ECO:0000256" key="15">
    <source>
        <dbReference type="ARBA" id="ARBA00023136"/>
    </source>
</evidence>
<name>A0ABN6VL86_9HYPH</name>
<evidence type="ECO:0000256" key="10">
    <source>
        <dbReference type="ARBA" id="ARBA00022741"/>
    </source>
</evidence>
<evidence type="ECO:0000256" key="18">
    <source>
        <dbReference type="SAM" id="Phobius"/>
    </source>
</evidence>
<keyword evidence="20" id="KW-0614">Plasmid</keyword>
<evidence type="ECO:0000256" key="13">
    <source>
        <dbReference type="ARBA" id="ARBA00022967"/>
    </source>
</evidence>
<dbReference type="PANTHER" id="PTHR42861">
    <property type="entry name" value="CALCIUM-TRANSPORTING ATPASE"/>
    <property type="match status" value="1"/>
</dbReference>
<feature type="transmembrane region" description="Helical" evidence="18">
    <location>
        <begin position="772"/>
        <end position="794"/>
    </location>
</feature>
<dbReference type="SUPFAM" id="SSF81665">
    <property type="entry name" value="Calcium ATPase, transmembrane domain M"/>
    <property type="match status" value="1"/>
</dbReference>
<dbReference type="NCBIfam" id="TIGR01524">
    <property type="entry name" value="ATPase-IIIB_Mg"/>
    <property type="match status" value="1"/>
</dbReference>
<keyword evidence="11" id="KW-0067">ATP-binding</keyword>